<gene>
    <name evidence="1" type="ORF">PAC_06326</name>
</gene>
<dbReference type="Gene3D" id="2.40.70.10">
    <property type="entry name" value="Acid Proteases"/>
    <property type="match status" value="1"/>
</dbReference>
<reference evidence="1 2" key="1">
    <citation type="submission" date="2016-03" db="EMBL/GenBank/DDBJ databases">
        <authorList>
            <person name="Ploux O."/>
        </authorList>
    </citation>
    <scope>NUCLEOTIDE SEQUENCE [LARGE SCALE GENOMIC DNA]</scope>
    <source>
        <strain evidence="1 2">UAMH 11012</strain>
    </source>
</reference>
<dbReference type="Proteomes" id="UP000184330">
    <property type="component" value="Unassembled WGS sequence"/>
</dbReference>
<dbReference type="EMBL" id="FJOG01000008">
    <property type="protein sequence ID" value="CZR56438.1"/>
    <property type="molecule type" value="Genomic_DNA"/>
</dbReference>
<keyword evidence="2" id="KW-1185">Reference proteome</keyword>
<dbReference type="InterPro" id="IPR021109">
    <property type="entry name" value="Peptidase_aspartic_dom_sf"/>
</dbReference>
<dbReference type="AlphaFoldDB" id="A0A1L7WUJ4"/>
<dbReference type="SUPFAM" id="SSF50630">
    <property type="entry name" value="Acid proteases"/>
    <property type="match status" value="1"/>
</dbReference>
<protein>
    <submittedName>
        <fullName evidence="1">Uncharacterized protein</fullName>
    </submittedName>
</protein>
<dbReference type="OrthoDB" id="3544869at2759"/>
<evidence type="ECO:0000313" key="2">
    <source>
        <dbReference type="Proteomes" id="UP000184330"/>
    </source>
</evidence>
<proteinExistence type="predicted"/>
<dbReference type="CDD" id="cd00303">
    <property type="entry name" value="retropepsin_like"/>
    <property type="match status" value="1"/>
</dbReference>
<sequence>MANAQWIPKSERWYPKPRDEIHPTRDDGWWGPNYRHWDQNADLDDIGRSTYENQHQFPLATSSEAHNYHGGQYFSDDGAIPRANTAPPETQGDDRHLYIYIRDAWRNEQEAVALLDTGADDDWISTTLVNKLGHSVNTQVQKEALCGGNGIVRSEGTVVLGWRAGHRLWTTEFNVFDFDHHDVIFGHRFLRREKVITWNHSGLFPLVADKKASTDKARLDSNSQREHRSIKNRSNIWKGEGKGGETRAQSLEMPGGRMADILELNSMKVSLGSSANGHHWSKPLGREYMGKIDQL</sequence>
<evidence type="ECO:0000313" key="1">
    <source>
        <dbReference type="EMBL" id="CZR56438.1"/>
    </source>
</evidence>
<accession>A0A1L7WUJ4</accession>
<name>A0A1L7WUJ4_9HELO</name>
<organism evidence="1 2">
    <name type="scientific">Phialocephala subalpina</name>
    <dbReference type="NCBI Taxonomy" id="576137"/>
    <lineage>
        <taxon>Eukaryota</taxon>
        <taxon>Fungi</taxon>
        <taxon>Dikarya</taxon>
        <taxon>Ascomycota</taxon>
        <taxon>Pezizomycotina</taxon>
        <taxon>Leotiomycetes</taxon>
        <taxon>Helotiales</taxon>
        <taxon>Mollisiaceae</taxon>
        <taxon>Phialocephala</taxon>
        <taxon>Phialocephala fortinii species complex</taxon>
    </lineage>
</organism>